<dbReference type="InterPro" id="IPR041498">
    <property type="entry name" value="Big_6"/>
</dbReference>
<organism evidence="5 6">
    <name type="scientific">Listeria weihenstephanensis</name>
    <dbReference type="NCBI Taxonomy" id="1006155"/>
    <lineage>
        <taxon>Bacteria</taxon>
        <taxon>Bacillati</taxon>
        <taxon>Bacillota</taxon>
        <taxon>Bacilli</taxon>
        <taxon>Bacillales</taxon>
        <taxon>Listeriaceae</taxon>
        <taxon>Listeria</taxon>
    </lineage>
</organism>
<feature type="domain" description="Bacterial Ig" evidence="4">
    <location>
        <begin position="823"/>
        <end position="903"/>
    </location>
</feature>
<dbReference type="AlphaFoldDB" id="A0A841Z3B3"/>
<evidence type="ECO:0000313" key="6">
    <source>
        <dbReference type="Proteomes" id="UP000564536"/>
    </source>
</evidence>
<reference evidence="5 6" key="1">
    <citation type="submission" date="2020-03" db="EMBL/GenBank/DDBJ databases">
        <title>Soil Listeria distribution.</title>
        <authorList>
            <person name="Liao J."/>
            <person name="Wiedmann M."/>
        </authorList>
    </citation>
    <scope>NUCLEOTIDE SEQUENCE [LARGE SCALE GENOMIC DNA]</scope>
    <source>
        <strain evidence="5 6">FSL L7-1523</strain>
    </source>
</reference>
<keyword evidence="2" id="KW-0732">Signal</keyword>
<evidence type="ECO:0000313" key="5">
    <source>
        <dbReference type="EMBL" id="MBC1499784.1"/>
    </source>
</evidence>
<feature type="domain" description="Bacterial Ig" evidence="4">
    <location>
        <begin position="730"/>
        <end position="809"/>
    </location>
</feature>
<dbReference type="Proteomes" id="UP000564536">
    <property type="component" value="Unassembled WGS sequence"/>
</dbReference>
<feature type="signal peptide" evidence="2">
    <location>
        <begin position="1"/>
        <end position="30"/>
    </location>
</feature>
<dbReference type="NCBIfam" id="NF033510">
    <property type="entry name" value="Ca_tandemer"/>
    <property type="match status" value="1"/>
</dbReference>
<evidence type="ECO:0000256" key="2">
    <source>
        <dbReference type="SAM" id="SignalP"/>
    </source>
</evidence>
<dbReference type="EMBL" id="JAARRL010000004">
    <property type="protein sequence ID" value="MBC1499784.1"/>
    <property type="molecule type" value="Genomic_DNA"/>
</dbReference>
<proteinExistence type="predicted"/>
<dbReference type="Pfam" id="PF20622">
    <property type="entry name" value="Big_15"/>
    <property type="match status" value="6"/>
</dbReference>
<evidence type="ECO:0000256" key="1">
    <source>
        <dbReference type="SAM" id="MobiDB-lite"/>
    </source>
</evidence>
<feature type="domain" description="Bacterial Ig" evidence="4">
    <location>
        <begin position="912"/>
        <end position="992"/>
    </location>
</feature>
<evidence type="ECO:0000259" key="4">
    <source>
        <dbReference type="Pfam" id="PF20622"/>
    </source>
</evidence>
<feature type="region of interest" description="Disordered" evidence="1">
    <location>
        <begin position="555"/>
        <end position="577"/>
    </location>
</feature>
<feature type="domain" description="Bacterial Ig" evidence="3">
    <location>
        <begin position="475"/>
        <end position="550"/>
    </location>
</feature>
<dbReference type="InterPro" id="IPR046746">
    <property type="entry name" value="Big_15"/>
</dbReference>
<feature type="compositionally biased region" description="Low complexity" evidence="1">
    <location>
        <begin position="567"/>
        <end position="577"/>
    </location>
</feature>
<feature type="domain" description="Bacterial Ig" evidence="4">
    <location>
        <begin position="999"/>
        <end position="1079"/>
    </location>
</feature>
<protein>
    <recommendedName>
        <fullName evidence="7">Bacterial Ig domain-containing protein</fullName>
    </recommendedName>
</protein>
<accession>A0A841Z3B3</accession>
<feature type="domain" description="Bacterial Ig" evidence="3">
    <location>
        <begin position="393"/>
        <end position="469"/>
    </location>
</feature>
<evidence type="ECO:0000259" key="3">
    <source>
        <dbReference type="Pfam" id="PF17936"/>
    </source>
</evidence>
<comment type="caution">
    <text evidence="5">The sequence shown here is derived from an EMBL/GenBank/DDBJ whole genome shotgun (WGS) entry which is preliminary data.</text>
</comment>
<dbReference type="RefSeq" id="WP_185424788.1">
    <property type="nucleotide sequence ID" value="NZ_JAARRL010000004.1"/>
</dbReference>
<feature type="domain" description="Bacterial Ig" evidence="3">
    <location>
        <begin position="554"/>
        <end position="632"/>
    </location>
</feature>
<feature type="domain" description="Bacterial Ig" evidence="4">
    <location>
        <begin position="1086"/>
        <end position="1168"/>
    </location>
</feature>
<name>A0A841Z3B3_9LIST</name>
<evidence type="ECO:0008006" key="7">
    <source>
        <dbReference type="Google" id="ProtNLM"/>
    </source>
</evidence>
<gene>
    <name evidence="5" type="ORF">HB943_04145</name>
</gene>
<feature type="domain" description="Bacterial Ig" evidence="4">
    <location>
        <begin position="638"/>
        <end position="719"/>
    </location>
</feature>
<dbReference type="Pfam" id="PF17936">
    <property type="entry name" value="Big_6"/>
    <property type="match status" value="3"/>
</dbReference>
<sequence length="1169" mass="120770">MNKNINKLLVGFVAVNVLASVPLTAIGANAAEVTTPTQESGKTVLKAGLKATATNLVKNSDFITNRANAAMANWYYYNATNKQTIANPIKADGTSSNWDFYEGWDTRVTIYSTTSVVNNGKNGASFTSSGAKGFVNGDKTFYIAQGVSTVPGKKYCLSVNARIDSNARVTISNDNTFTNINTTKLLGTVSPVKLEFVAQSETSYIGLGNVTTSAPQSRTEAVYDTPQVYRVIDAPTISSMTTQNTNITVTGEANSKTTIVLPDGSEMSKIADADGKASFDIAKQEAGATIKAYQSDGDVVSDQASMVVGLHAPTISAANDKSTSITVTGDAGADITVTLPDGSRTTKTANAQGQATFAVSGLVADDIIKATQTLNGQTSPLATETVQATVLNAPTIAPITTADSKLVVTGEPNTKITIKLADGTEINKTSGADGKATFTIGQQELGDVITATQTGANGKTSAAASVTVTAGSIAAPTIASLTTEDTTAKGTGIAGATVTIKANNIEYTGLVAGDGTYAITIPKQAANAVVTAKQEKSGITSSSVSTTVVDNRTPAAPTVAPVKDSDTAITGTGTKGDTIKVTTPDGEQHTAVVGDDGKWSVTIPVQEAGAKIDVIAVAPNGNQSPKKEVTVAETPQTGKITTSDFTISKDKYIVGTFTGDVKNFRITIGTNVYTGGSTDNVKGTYTFYALDKATQPGTFKIEALDKYGRVLDTKTANIVKASSDNTPGTGTVTAAGFVIHQDKNVTGTLTGDVKSIKLVYDGTTYSGGTITNGNFSFYALDKITDKTKSARIDGYDAKGNKIATSTIALSDLNDNGSGSIGVGTVKANDFTLNQDSNITGTYTGDVKSIKVRVGDTTYSGGTLTNGQYTFYAKDKINSTSQVVFVDGYDAKGNKIATTAVTVKAQSLPVTAGTITPDTFTVASDKYLTAAYTGDVKSVVVTINGTKYTGGTVTDGKVNFYIGNKIAATDTVTIEAFDAYGRSLQVKPVTVQQNVPVTTGTVTPATFTTPGDSYLTGTFTGDVKSVIVTINGTDYTGGTVADGKINFWIGSKITKATDVVTIKGLNAAGTVLDTKTVTIEAAKAEVGTITPANFSFKTSAIKGTYTGNAKSLLVTVNGVALPAGGTVADGNFNYYVGLQNKVAAKTDVVKIALLDKNGLVMDEKTVTIVD</sequence>
<feature type="chain" id="PRO_5032665897" description="Bacterial Ig domain-containing protein" evidence="2">
    <location>
        <begin position="31"/>
        <end position="1169"/>
    </location>
</feature>
<dbReference type="Gene3D" id="2.60.40.10">
    <property type="entry name" value="Immunoglobulins"/>
    <property type="match status" value="2"/>
</dbReference>
<dbReference type="InterPro" id="IPR013783">
    <property type="entry name" value="Ig-like_fold"/>
</dbReference>